<evidence type="ECO:0000313" key="9">
    <source>
        <dbReference type="Proteomes" id="UP001634394"/>
    </source>
</evidence>
<reference evidence="8 9" key="1">
    <citation type="submission" date="2024-11" db="EMBL/GenBank/DDBJ databases">
        <title>Chromosome-level genome assembly of the freshwater bivalve Anodonta woodiana.</title>
        <authorList>
            <person name="Chen X."/>
        </authorList>
    </citation>
    <scope>NUCLEOTIDE SEQUENCE [LARGE SCALE GENOMIC DNA]</scope>
    <source>
        <strain evidence="8">MN2024</strain>
        <tissue evidence="8">Gills</tissue>
    </source>
</reference>
<dbReference type="InterPro" id="IPR007110">
    <property type="entry name" value="Ig-like_dom"/>
</dbReference>
<dbReference type="SMART" id="SM00409">
    <property type="entry name" value="IG"/>
    <property type="match status" value="2"/>
</dbReference>
<gene>
    <name evidence="8" type="ORF">ACJMK2_032436</name>
</gene>
<dbReference type="SUPFAM" id="SSF48726">
    <property type="entry name" value="Immunoglobulin"/>
    <property type="match status" value="2"/>
</dbReference>
<evidence type="ECO:0000256" key="1">
    <source>
        <dbReference type="ARBA" id="ARBA00022729"/>
    </source>
</evidence>
<dbReference type="InterPro" id="IPR013783">
    <property type="entry name" value="Ig-like_fold"/>
</dbReference>
<feature type="domain" description="Ig-like" evidence="7">
    <location>
        <begin position="121"/>
        <end position="206"/>
    </location>
</feature>
<feature type="domain" description="Ig-like" evidence="7">
    <location>
        <begin position="214"/>
        <end position="293"/>
    </location>
</feature>
<dbReference type="Gene3D" id="2.60.40.10">
    <property type="entry name" value="Immunoglobulins"/>
    <property type="match status" value="2"/>
</dbReference>
<evidence type="ECO:0000259" key="7">
    <source>
        <dbReference type="PROSITE" id="PS50835"/>
    </source>
</evidence>
<evidence type="ECO:0000256" key="6">
    <source>
        <dbReference type="SAM" id="SignalP"/>
    </source>
</evidence>
<keyword evidence="1 6" id="KW-0732">Signal</keyword>
<feature type="region of interest" description="Disordered" evidence="5">
    <location>
        <begin position="307"/>
        <end position="328"/>
    </location>
</feature>
<dbReference type="InterPro" id="IPR036179">
    <property type="entry name" value="Ig-like_dom_sf"/>
</dbReference>
<evidence type="ECO:0000256" key="5">
    <source>
        <dbReference type="SAM" id="MobiDB-lite"/>
    </source>
</evidence>
<evidence type="ECO:0000256" key="2">
    <source>
        <dbReference type="ARBA" id="ARBA00023157"/>
    </source>
</evidence>
<dbReference type="PANTHER" id="PTHR44337">
    <property type="entry name" value="CARCINOEMBRYONIC ANTIGEN-RELATED CELL ADHESION MOLECULE 8"/>
    <property type="match status" value="1"/>
</dbReference>
<comment type="caution">
    <text evidence="8">The sequence shown here is derived from an EMBL/GenBank/DDBJ whole genome shotgun (WGS) entry which is preliminary data.</text>
</comment>
<dbReference type="PANTHER" id="PTHR44337:SF20">
    <property type="entry name" value="CARCINOEMBRYONIC ANTIGEN-RELATED CELL ADHESION MOLECULE 5-RELATED"/>
    <property type="match status" value="1"/>
</dbReference>
<accession>A0ABD3X368</accession>
<dbReference type="EMBL" id="JBJQND010000004">
    <property type="protein sequence ID" value="KAL3880171.1"/>
    <property type="molecule type" value="Genomic_DNA"/>
</dbReference>
<evidence type="ECO:0000313" key="8">
    <source>
        <dbReference type="EMBL" id="KAL3880171.1"/>
    </source>
</evidence>
<dbReference type="InterPro" id="IPR003599">
    <property type="entry name" value="Ig_sub"/>
</dbReference>
<organism evidence="8 9">
    <name type="scientific">Sinanodonta woodiana</name>
    <name type="common">Chinese pond mussel</name>
    <name type="synonym">Anodonta woodiana</name>
    <dbReference type="NCBI Taxonomy" id="1069815"/>
    <lineage>
        <taxon>Eukaryota</taxon>
        <taxon>Metazoa</taxon>
        <taxon>Spiralia</taxon>
        <taxon>Lophotrochozoa</taxon>
        <taxon>Mollusca</taxon>
        <taxon>Bivalvia</taxon>
        <taxon>Autobranchia</taxon>
        <taxon>Heteroconchia</taxon>
        <taxon>Palaeoheterodonta</taxon>
        <taxon>Unionida</taxon>
        <taxon>Unionoidea</taxon>
        <taxon>Unionidae</taxon>
        <taxon>Unioninae</taxon>
        <taxon>Sinanodonta</taxon>
    </lineage>
</organism>
<sequence>MFFTSLLLFFICTWRISECTAEDVYALAHKEAKLYFDYSQDWNQTIINKGGDTLAYIYTTLTDIKLTLAGKDGISVKYINETNQGMVTIGNISSYYAGIINMSDLTERLLKQWHVHVLERPPANPIIRESSPPWAGQDYQLNCSVDSFGVTVSKWYNGGHLLTPDTKYNVTGNKLTIRNLQREDRPKLTCVVVINEDIQSNSSDIFSVDVLYGPDKIKITSEPPDFAIEDGKSITLKCDATCHPPCHFQWSGLRNAKGSSLDVQYTTSNQNGPYSCTATNPKSATKIKGETVYLNSGKQVNETFIMTESSRDASQEDGKLGQSSGGRSRDSNLLAFVHINLMIIISYVKITLFE</sequence>
<name>A0ABD3X368_SINWO</name>
<keyword evidence="4" id="KW-0393">Immunoglobulin domain</keyword>
<dbReference type="PROSITE" id="PS50835">
    <property type="entry name" value="IG_LIKE"/>
    <property type="match status" value="2"/>
</dbReference>
<proteinExistence type="predicted"/>
<dbReference type="Pfam" id="PF07679">
    <property type="entry name" value="I-set"/>
    <property type="match status" value="1"/>
</dbReference>
<feature type="compositionally biased region" description="Basic and acidic residues" evidence="5">
    <location>
        <begin position="309"/>
        <end position="319"/>
    </location>
</feature>
<dbReference type="InterPro" id="IPR013098">
    <property type="entry name" value="Ig_I-set"/>
</dbReference>
<feature type="chain" id="PRO_5044843400" description="Ig-like domain-containing protein" evidence="6">
    <location>
        <begin position="22"/>
        <end position="354"/>
    </location>
</feature>
<keyword evidence="3" id="KW-0325">Glycoprotein</keyword>
<dbReference type="InterPro" id="IPR052598">
    <property type="entry name" value="IgSF_CEA-related"/>
</dbReference>
<feature type="signal peptide" evidence="6">
    <location>
        <begin position="1"/>
        <end position="21"/>
    </location>
</feature>
<dbReference type="AlphaFoldDB" id="A0ABD3X368"/>
<protein>
    <recommendedName>
        <fullName evidence="7">Ig-like domain-containing protein</fullName>
    </recommendedName>
</protein>
<evidence type="ECO:0000256" key="4">
    <source>
        <dbReference type="ARBA" id="ARBA00023319"/>
    </source>
</evidence>
<keyword evidence="9" id="KW-1185">Reference proteome</keyword>
<evidence type="ECO:0000256" key="3">
    <source>
        <dbReference type="ARBA" id="ARBA00023180"/>
    </source>
</evidence>
<keyword evidence="2" id="KW-1015">Disulfide bond</keyword>
<dbReference type="Proteomes" id="UP001634394">
    <property type="component" value="Unassembled WGS sequence"/>
</dbReference>